<comment type="similarity">
    <text evidence="1">Belongs to the sigma-70 factor family. ECF subfamily.</text>
</comment>
<feature type="domain" description="RNA polymerase sigma-70 region 2" evidence="6">
    <location>
        <begin position="31"/>
        <end position="97"/>
    </location>
</feature>
<protein>
    <submittedName>
        <fullName evidence="8">Sigma-70 family RNA polymerase sigma factor</fullName>
    </submittedName>
</protein>
<dbReference type="InterPro" id="IPR036388">
    <property type="entry name" value="WH-like_DNA-bd_sf"/>
</dbReference>
<dbReference type="NCBIfam" id="TIGR02984">
    <property type="entry name" value="Sig-70_plancto1"/>
    <property type="match status" value="1"/>
</dbReference>
<dbReference type="RefSeq" id="WP_150077075.1">
    <property type="nucleotide sequence ID" value="NZ_VWOX01000007.1"/>
</dbReference>
<dbReference type="PANTHER" id="PTHR43133">
    <property type="entry name" value="RNA POLYMERASE ECF-TYPE SIGMA FACTO"/>
    <property type="match status" value="1"/>
</dbReference>
<dbReference type="SUPFAM" id="SSF88659">
    <property type="entry name" value="Sigma3 and sigma4 domains of RNA polymerase sigma factors"/>
    <property type="match status" value="1"/>
</dbReference>
<keyword evidence="2" id="KW-0805">Transcription regulation</keyword>
<dbReference type="GO" id="GO:0006352">
    <property type="term" value="P:DNA-templated transcription initiation"/>
    <property type="evidence" value="ECO:0007669"/>
    <property type="project" value="InterPro"/>
</dbReference>
<accession>A0A5M6D560</accession>
<dbReference type="PANTHER" id="PTHR43133:SF51">
    <property type="entry name" value="RNA POLYMERASE SIGMA FACTOR"/>
    <property type="match status" value="1"/>
</dbReference>
<dbReference type="EMBL" id="VWOX01000007">
    <property type="protein sequence ID" value="KAA5542658.1"/>
    <property type="molecule type" value="Genomic_DNA"/>
</dbReference>
<dbReference type="InterPro" id="IPR014326">
    <property type="entry name" value="RNA_pol_sigma-70_Plancto"/>
</dbReference>
<dbReference type="InterPro" id="IPR013325">
    <property type="entry name" value="RNA_pol_sigma_r2"/>
</dbReference>
<dbReference type="GO" id="GO:0016987">
    <property type="term" value="F:sigma factor activity"/>
    <property type="evidence" value="ECO:0007669"/>
    <property type="project" value="UniProtKB-KW"/>
</dbReference>
<dbReference type="AlphaFoldDB" id="A0A5M6D560"/>
<keyword evidence="3" id="KW-0731">Sigma factor</keyword>
<evidence type="ECO:0000256" key="3">
    <source>
        <dbReference type="ARBA" id="ARBA00023082"/>
    </source>
</evidence>
<evidence type="ECO:0000313" key="8">
    <source>
        <dbReference type="EMBL" id="KAA5542658.1"/>
    </source>
</evidence>
<dbReference type="Proteomes" id="UP000324479">
    <property type="component" value="Unassembled WGS sequence"/>
</dbReference>
<dbReference type="CDD" id="cd06171">
    <property type="entry name" value="Sigma70_r4"/>
    <property type="match status" value="1"/>
</dbReference>
<evidence type="ECO:0000256" key="5">
    <source>
        <dbReference type="ARBA" id="ARBA00023163"/>
    </source>
</evidence>
<comment type="caution">
    <text evidence="8">The sequence shown here is derived from an EMBL/GenBank/DDBJ whole genome shotgun (WGS) entry which is preliminary data.</text>
</comment>
<evidence type="ECO:0000256" key="1">
    <source>
        <dbReference type="ARBA" id="ARBA00010641"/>
    </source>
</evidence>
<evidence type="ECO:0000259" key="6">
    <source>
        <dbReference type="Pfam" id="PF04542"/>
    </source>
</evidence>
<dbReference type="InterPro" id="IPR013324">
    <property type="entry name" value="RNA_pol_sigma_r3/r4-like"/>
</dbReference>
<dbReference type="Gene3D" id="1.10.10.10">
    <property type="entry name" value="Winged helix-like DNA-binding domain superfamily/Winged helix DNA-binding domain"/>
    <property type="match status" value="1"/>
</dbReference>
<sequence>MVVPANQRHSALLSEARNGNARALETLFSDYQCYLKMLATTALSRHLQSRVTASDVVQETFLRAFEAFDKFRGQSRGEFIVWIRTILASRIADAHEKHLGAARRDVRREVSMDAVTKTLTQSSSRLETMAVELLQASPASTMAKQEDALLIARAVGELPAVHQQVILARHFEGMTFEEIAEQIDRTSGAVRMIWLRAIRKLKERLRETTK</sequence>
<dbReference type="SUPFAM" id="SSF88946">
    <property type="entry name" value="Sigma2 domain of RNA polymerase sigma factors"/>
    <property type="match status" value="1"/>
</dbReference>
<dbReference type="Pfam" id="PF04542">
    <property type="entry name" value="Sigma70_r2"/>
    <property type="match status" value="1"/>
</dbReference>
<evidence type="ECO:0000313" key="9">
    <source>
        <dbReference type="Proteomes" id="UP000324479"/>
    </source>
</evidence>
<evidence type="ECO:0000259" key="7">
    <source>
        <dbReference type="Pfam" id="PF04545"/>
    </source>
</evidence>
<dbReference type="Gene3D" id="1.10.1740.10">
    <property type="match status" value="1"/>
</dbReference>
<keyword evidence="4" id="KW-0238">DNA-binding</keyword>
<dbReference type="NCBIfam" id="TIGR02937">
    <property type="entry name" value="sigma70-ECF"/>
    <property type="match status" value="1"/>
</dbReference>
<evidence type="ECO:0000256" key="4">
    <source>
        <dbReference type="ARBA" id="ARBA00023125"/>
    </source>
</evidence>
<dbReference type="InterPro" id="IPR007630">
    <property type="entry name" value="RNA_pol_sigma70_r4"/>
</dbReference>
<dbReference type="InterPro" id="IPR007627">
    <property type="entry name" value="RNA_pol_sigma70_r2"/>
</dbReference>
<evidence type="ECO:0000256" key="2">
    <source>
        <dbReference type="ARBA" id="ARBA00023015"/>
    </source>
</evidence>
<proteinExistence type="inferred from homology"/>
<name>A0A5M6D560_9BACT</name>
<dbReference type="Pfam" id="PF04545">
    <property type="entry name" value="Sigma70_r4"/>
    <property type="match status" value="1"/>
</dbReference>
<dbReference type="GO" id="GO:0003677">
    <property type="term" value="F:DNA binding"/>
    <property type="evidence" value="ECO:0007669"/>
    <property type="project" value="UniProtKB-KW"/>
</dbReference>
<dbReference type="InterPro" id="IPR014284">
    <property type="entry name" value="RNA_pol_sigma-70_dom"/>
</dbReference>
<dbReference type="InterPro" id="IPR039425">
    <property type="entry name" value="RNA_pol_sigma-70-like"/>
</dbReference>
<keyword evidence="5" id="KW-0804">Transcription</keyword>
<gene>
    <name evidence="8" type="ORF">FYK55_14085</name>
</gene>
<feature type="domain" description="RNA polymerase sigma-70 region 4" evidence="7">
    <location>
        <begin position="156"/>
        <end position="203"/>
    </location>
</feature>
<reference evidence="8 9" key="1">
    <citation type="submission" date="2019-08" db="EMBL/GenBank/DDBJ databases">
        <authorList>
            <person name="Dhanesh K."/>
            <person name="Kumar G."/>
            <person name="Sasikala C."/>
            <person name="Venkata Ramana C."/>
        </authorList>
    </citation>
    <scope>NUCLEOTIDE SEQUENCE [LARGE SCALE GENOMIC DNA]</scope>
    <source>
        <strain evidence="8 9">JC645</strain>
    </source>
</reference>
<organism evidence="8 9">
    <name type="scientific">Roseiconus nitratireducens</name>
    <dbReference type="NCBI Taxonomy" id="2605748"/>
    <lineage>
        <taxon>Bacteria</taxon>
        <taxon>Pseudomonadati</taxon>
        <taxon>Planctomycetota</taxon>
        <taxon>Planctomycetia</taxon>
        <taxon>Pirellulales</taxon>
        <taxon>Pirellulaceae</taxon>
        <taxon>Roseiconus</taxon>
    </lineage>
</organism>
<keyword evidence="9" id="KW-1185">Reference proteome</keyword>